<reference evidence="3 4" key="2">
    <citation type="submission" date="2020-07" db="EMBL/GenBank/DDBJ databases">
        <title>Genome assembly of wild tea tree DASZ reveals pedigree and selection history of tea varieties.</title>
        <authorList>
            <person name="Zhang W."/>
        </authorList>
    </citation>
    <scope>NUCLEOTIDE SEQUENCE [LARGE SCALE GENOMIC DNA]</scope>
    <source>
        <strain evidence="4">cv. G240</strain>
        <tissue evidence="3">Leaf</tissue>
    </source>
</reference>
<protein>
    <submittedName>
        <fullName evidence="3">Uncharacterized protein</fullName>
    </submittedName>
</protein>
<reference evidence="4" key="1">
    <citation type="journal article" date="2020" name="Nat. Commun.">
        <title>Genome assembly of wild tea tree DASZ reveals pedigree and selection history of tea varieties.</title>
        <authorList>
            <person name="Zhang W."/>
            <person name="Zhang Y."/>
            <person name="Qiu H."/>
            <person name="Guo Y."/>
            <person name="Wan H."/>
            <person name="Zhang X."/>
            <person name="Scossa F."/>
            <person name="Alseekh S."/>
            <person name="Zhang Q."/>
            <person name="Wang P."/>
            <person name="Xu L."/>
            <person name="Schmidt M.H."/>
            <person name="Jia X."/>
            <person name="Li D."/>
            <person name="Zhu A."/>
            <person name="Guo F."/>
            <person name="Chen W."/>
            <person name="Ni D."/>
            <person name="Usadel B."/>
            <person name="Fernie A.R."/>
            <person name="Wen W."/>
        </authorList>
    </citation>
    <scope>NUCLEOTIDE SEQUENCE [LARGE SCALE GENOMIC DNA]</scope>
    <source>
        <strain evidence="4">cv. G240</strain>
    </source>
</reference>
<dbReference type="Proteomes" id="UP000593564">
    <property type="component" value="Unassembled WGS sequence"/>
</dbReference>
<dbReference type="PANTHER" id="PTHR31170:SF25">
    <property type="entry name" value="BNAA09G04570D PROTEIN"/>
    <property type="match status" value="1"/>
</dbReference>
<name>A0A7J7GG60_CAMSI</name>
<feature type="compositionally biased region" description="Basic and acidic residues" evidence="1">
    <location>
        <begin position="215"/>
        <end position="225"/>
    </location>
</feature>
<proteinExistence type="predicted"/>
<dbReference type="InterPro" id="IPR004158">
    <property type="entry name" value="DUF247_pln"/>
</dbReference>
<feature type="transmembrane region" description="Helical" evidence="2">
    <location>
        <begin position="517"/>
        <end position="542"/>
    </location>
</feature>
<dbReference type="PANTHER" id="PTHR31170">
    <property type="entry name" value="BNAC04G53230D PROTEIN"/>
    <property type="match status" value="1"/>
</dbReference>
<gene>
    <name evidence="3" type="ORF">HYC85_022647</name>
</gene>
<dbReference type="EMBL" id="JACBKZ010000011">
    <property type="protein sequence ID" value="KAF5938388.1"/>
    <property type="molecule type" value="Genomic_DNA"/>
</dbReference>
<keyword evidence="2" id="KW-0812">Transmembrane</keyword>
<keyword evidence="2" id="KW-1133">Transmembrane helix</keyword>
<dbReference type="Pfam" id="PF03140">
    <property type="entry name" value="DUF247"/>
    <property type="match status" value="2"/>
</dbReference>
<evidence type="ECO:0000256" key="1">
    <source>
        <dbReference type="SAM" id="MobiDB-lite"/>
    </source>
</evidence>
<evidence type="ECO:0000313" key="4">
    <source>
        <dbReference type="Proteomes" id="UP000593564"/>
    </source>
</evidence>
<keyword evidence="4" id="KW-1185">Reference proteome</keyword>
<evidence type="ECO:0000256" key="2">
    <source>
        <dbReference type="SAM" id="Phobius"/>
    </source>
</evidence>
<keyword evidence="2" id="KW-0472">Membrane</keyword>
<evidence type="ECO:0000313" key="3">
    <source>
        <dbReference type="EMBL" id="KAF5938388.1"/>
    </source>
</evidence>
<accession>A0A7J7GG60</accession>
<feature type="region of interest" description="Disordered" evidence="1">
    <location>
        <begin position="211"/>
        <end position="237"/>
    </location>
</feature>
<organism evidence="3 4">
    <name type="scientific">Camellia sinensis</name>
    <name type="common">Tea plant</name>
    <name type="synonym">Thea sinensis</name>
    <dbReference type="NCBI Taxonomy" id="4442"/>
    <lineage>
        <taxon>Eukaryota</taxon>
        <taxon>Viridiplantae</taxon>
        <taxon>Streptophyta</taxon>
        <taxon>Embryophyta</taxon>
        <taxon>Tracheophyta</taxon>
        <taxon>Spermatophyta</taxon>
        <taxon>Magnoliopsida</taxon>
        <taxon>eudicotyledons</taxon>
        <taxon>Gunneridae</taxon>
        <taxon>Pentapetalae</taxon>
        <taxon>asterids</taxon>
        <taxon>Ericales</taxon>
        <taxon>Theaceae</taxon>
        <taxon>Camellia</taxon>
    </lineage>
</organism>
<sequence length="547" mass="62819">MMKGSDHLSKLTQTIGKIIEEGVNRAKSMPSPCIFRVPEELRKVKESAYTPQLVSIGPLHSNKEHLKSPMEDIKKHYAAILFSRVDKKMLFPLVLQKCVEKMKELLHTARGCYAEKVEVDASEDVEKMKESLDKAKECKWFAEKVDAKDVEKMKESLDRAKECFAEKVDDRYHHTYKPGNSDDETPSHCYDGCIQFFLRKNPTEMIKTSSNPNFKPHEEPHHTDKIGTSNNPNSNNKTSRDFCFDSALTRVAIKHDLLLLENQLPLIVLKDLFDLTVATIPNHLPSLSDYLLSYFGNMMNPSEQGGKNDCEPKIEGVSHILHFLYNQYREGRPEQQDSPKTDFNNYDSMPPASELEYAGVKFEVSTKTGDRDPPFMVQFDSPRGLFWCCHRASFKIPTLRISAATETLLRNLIAFEQYYTGLDNNTGPDRLDFYFTSYAILMDRLINTDKDVKVLEKAGVVCSCLGDREEASDMFNSLCKEIVQPRDNFYFAQTCNQAASYSKRCWPKSLAYLRRTYFAYPWTFIAFLVAFIAFGMSVTQFIRSFLR</sequence>
<comment type="caution">
    <text evidence="3">The sequence shown here is derived from an EMBL/GenBank/DDBJ whole genome shotgun (WGS) entry which is preliminary data.</text>
</comment>
<dbReference type="AlphaFoldDB" id="A0A7J7GG60"/>